<keyword evidence="5" id="KW-0472">Membrane</keyword>
<dbReference type="EMBL" id="JAGFBR010000001">
    <property type="protein sequence ID" value="KAH0470309.1"/>
    <property type="molecule type" value="Genomic_DNA"/>
</dbReference>
<accession>A0AAV7H944</accession>
<evidence type="ECO:0008006" key="8">
    <source>
        <dbReference type="Google" id="ProtNLM"/>
    </source>
</evidence>
<keyword evidence="2" id="KW-0493">Microtubule</keyword>
<evidence type="ECO:0000256" key="5">
    <source>
        <dbReference type="SAM" id="Phobius"/>
    </source>
</evidence>
<comment type="similarity">
    <text evidence="1">Belongs to the MAP65/ASE1 family.</text>
</comment>
<evidence type="ECO:0000256" key="2">
    <source>
        <dbReference type="ARBA" id="ARBA00022701"/>
    </source>
</evidence>
<feature type="compositionally biased region" description="Low complexity" evidence="4">
    <location>
        <begin position="528"/>
        <end position="539"/>
    </location>
</feature>
<reference evidence="6 7" key="1">
    <citation type="journal article" date="2021" name="Hortic Res">
        <title>Chromosome-scale assembly of the Dendrobium chrysotoxum genome enhances the understanding of orchid evolution.</title>
        <authorList>
            <person name="Zhang Y."/>
            <person name="Zhang G.Q."/>
            <person name="Zhang D."/>
            <person name="Liu X.D."/>
            <person name="Xu X.Y."/>
            <person name="Sun W.H."/>
            <person name="Yu X."/>
            <person name="Zhu X."/>
            <person name="Wang Z.W."/>
            <person name="Zhao X."/>
            <person name="Zhong W.Y."/>
            <person name="Chen H."/>
            <person name="Yin W.L."/>
            <person name="Huang T."/>
            <person name="Niu S.C."/>
            <person name="Liu Z.J."/>
        </authorList>
    </citation>
    <scope>NUCLEOTIDE SEQUENCE [LARGE SCALE GENOMIC DNA]</scope>
    <source>
        <strain evidence="6">Lindl</strain>
    </source>
</reference>
<feature type="coiled-coil region" evidence="3">
    <location>
        <begin position="153"/>
        <end position="187"/>
    </location>
</feature>
<organism evidence="6 7">
    <name type="scientific">Dendrobium chrysotoxum</name>
    <name type="common">Orchid</name>
    <dbReference type="NCBI Taxonomy" id="161865"/>
    <lineage>
        <taxon>Eukaryota</taxon>
        <taxon>Viridiplantae</taxon>
        <taxon>Streptophyta</taxon>
        <taxon>Embryophyta</taxon>
        <taxon>Tracheophyta</taxon>
        <taxon>Spermatophyta</taxon>
        <taxon>Magnoliopsida</taxon>
        <taxon>Liliopsida</taxon>
        <taxon>Asparagales</taxon>
        <taxon>Orchidaceae</taxon>
        <taxon>Epidendroideae</taxon>
        <taxon>Malaxideae</taxon>
        <taxon>Dendrobiinae</taxon>
        <taxon>Dendrobium</taxon>
    </lineage>
</organism>
<name>A0AAV7H944_DENCH</name>
<feature type="transmembrane region" description="Helical" evidence="5">
    <location>
        <begin position="602"/>
        <end position="620"/>
    </location>
</feature>
<feature type="transmembrane region" description="Helical" evidence="5">
    <location>
        <begin position="573"/>
        <end position="595"/>
    </location>
</feature>
<dbReference type="AlphaFoldDB" id="A0AAV7H944"/>
<dbReference type="GO" id="GO:0008017">
    <property type="term" value="F:microtubule binding"/>
    <property type="evidence" value="ECO:0007669"/>
    <property type="project" value="InterPro"/>
</dbReference>
<evidence type="ECO:0000256" key="1">
    <source>
        <dbReference type="ARBA" id="ARBA00006187"/>
    </source>
</evidence>
<dbReference type="GO" id="GO:0000226">
    <property type="term" value="P:microtubule cytoskeleton organization"/>
    <property type="evidence" value="ECO:0007669"/>
    <property type="project" value="InterPro"/>
</dbReference>
<evidence type="ECO:0000313" key="7">
    <source>
        <dbReference type="Proteomes" id="UP000775213"/>
    </source>
</evidence>
<sequence>MASTTLSSALPECSCSYLLEELKLIWNEVGQDQEERERILQELEQECLEVYKRKVDRANISRVRLHQALADSEAEFTNLLISLGERSFPGRPEKLTGTLKEQLDLITPALREMQLKKEERVSQFKQVQAEIRKIKSDIAGCSEECQNVVVNESDLSLKKLEEYHSELQRLEREKSERLLRVQKYLREVRELAATMGMEYTKIITNVHHSLDESSDKSSMNISDAILERLDYTVNLLKDEKKKRMDKLGRLGKALINLWNLMDAPLEDRQPYIKIVITPPSASVGDAFPGSLTVDIIGKVESEVARLDQLKASKMKELFINKQIELEGICKKSHMELPPQSKMENIMNLIMQGEMEHGDLLTSMEEYISKAKEEAWSRKDIMEKVEKWMASCKEECWLEEFSRDENRYSVSRGAHKNLKRAERARITVNRIPGLIEIIMAKTKIWEAERKKSFLYDEVPLMAMLEEYTLLRREKEEEIQRQRERKRVQALGEKDDLFRPRPGTSSYRIPNRSLNSSFSSASSLIRKVVSQNQHQQGSNNSIAQMTRGRKEGKTTETHEMVKNHSHPLKTDTASVISTTFSAFYFFKKLYLFSYIFFKNVVKNIFFYFLVYFICNILFSNQYKILIIDNKLFIFNIFSNDGIEHVIRELLLINYIIYSIYRVSYLIFLINLNSCIN</sequence>
<dbReference type="GO" id="GO:0005874">
    <property type="term" value="C:microtubule"/>
    <property type="evidence" value="ECO:0007669"/>
    <property type="project" value="UniProtKB-KW"/>
</dbReference>
<keyword evidence="7" id="KW-1185">Reference proteome</keyword>
<feature type="region of interest" description="Disordered" evidence="4">
    <location>
        <begin position="528"/>
        <end position="561"/>
    </location>
</feature>
<feature type="transmembrane region" description="Helical" evidence="5">
    <location>
        <begin position="649"/>
        <end position="669"/>
    </location>
</feature>
<feature type="compositionally biased region" description="Basic and acidic residues" evidence="4">
    <location>
        <begin position="546"/>
        <end position="560"/>
    </location>
</feature>
<proteinExistence type="inferred from homology"/>
<comment type="caution">
    <text evidence="6">The sequence shown here is derived from an EMBL/GenBank/DDBJ whole genome shotgun (WGS) entry which is preliminary data.</text>
</comment>
<evidence type="ECO:0000256" key="3">
    <source>
        <dbReference type="SAM" id="Coils"/>
    </source>
</evidence>
<dbReference type="InterPro" id="IPR007145">
    <property type="entry name" value="MAP65_Ase1_PRC1"/>
</dbReference>
<dbReference type="PANTHER" id="PTHR19321:SF3">
    <property type="entry name" value="65-KDA MICROTUBULE-ASSOCIATED PROTEIN 8"/>
    <property type="match status" value="1"/>
</dbReference>
<keyword evidence="5" id="KW-0812">Transmembrane</keyword>
<protein>
    <recommendedName>
        <fullName evidence="8">65-kDa microtubule-associated protein 8</fullName>
    </recommendedName>
</protein>
<evidence type="ECO:0000313" key="6">
    <source>
        <dbReference type="EMBL" id="KAH0470309.1"/>
    </source>
</evidence>
<keyword evidence="3" id="KW-0175">Coiled coil</keyword>
<dbReference type="GO" id="GO:0005737">
    <property type="term" value="C:cytoplasm"/>
    <property type="evidence" value="ECO:0007669"/>
    <property type="project" value="TreeGrafter"/>
</dbReference>
<dbReference type="Gene3D" id="1.20.58.1520">
    <property type="match status" value="1"/>
</dbReference>
<dbReference type="Pfam" id="PF03999">
    <property type="entry name" value="MAP65_ASE1"/>
    <property type="match status" value="1"/>
</dbReference>
<feature type="region of interest" description="Disordered" evidence="4">
    <location>
        <begin position="481"/>
        <end position="503"/>
    </location>
</feature>
<dbReference type="Proteomes" id="UP000775213">
    <property type="component" value="Unassembled WGS sequence"/>
</dbReference>
<dbReference type="GO" id="GO:0005819">
    <property type="term" value="C:spindle"/>
    <property type="evidence" value="ECO:0007669"/>
    <property type="project" value="TreeGrafter"/>
</dbReference>
<gene>
    <name evidence="6" type="ORF">IEQ34_000032</name>
</gene>
<keyword evidence="5" id="KW-1133">Transmembrane helix</keyword>
<dbReference type="PANTHER" id="PTHR19321">
    <property type="entry name" value="PROTEIN REGULATOR OF CYTOKINESIS 1 PRC1-RELATED"/>
    <property type="match status" value="1"/>
</dbReference>
<evidence type="ECO:0000256" key="4">
    <source>
        <dbReference type="SAM" id="MobiDB-lite"/>
    </source>
</evidence>